<dbReference type="SMART" id="SM00343">
    <property type="entry name" value="ZnF_C2HC"/>
    <property type="match status" value="1"/>
</dbReference>
<dbReference type="InterPro" id="IPR013103">
    <property type="entry name" value="RVT_2"/>
</dbReference>
<gene>
    <name evidence="4" type="ORF">Tco_1110914</name>
</gene>
<keyword evidence="1" id="KW-0479">Metal-binding</keyword>
<feature type="compositionally biased region" description="Basic and acidic residues" evidence="2">
    <location>
        <begin position="217"/>
        <end position="235"/>
    </location>
</feature>
<dbReference type="Pfam" id="PF07727">
    <property type="entry name" value="RVT_2"/>
    <property type="match status" value="1"/>
</dbReference>
<keyword evidence="1" id="KW-0863">Zinc-finger</keyword>
<evidence type="ECO:0000313" key="5">
    <source>
        <dbReference type="Proteomes" id="UP001151760"/>
    </source>
</evidence>
<feature type="compositionally biased region" description="Low complexity" evidence="2">
    <location>
        <begin position="174"/>
        <end position="184"/>
    </location>
</feature>
<keyword evidence="1" id="KW-0862">Zinc</keyword>
<dbReference type="CDD" id="cd09272">
    <property type="entry name" value="RNase_HI_RT_Ty1"/>
    <property type="match status" value="1"/>
</dbReference>
<protein>
    <submittedName>
        <fullName evidence="4">Uncharacterized mitochondrial protein-like protein</fullName>
    </submittedName>
</protein>
<reference evidence="4" key="1">
    <citation type="journal article" date="2022" name="Int. J. Mol. Sci.">
        <title>Draft Genome of Tanacetum Coccineum: Genomic Comparison of Closely Related Tanacetum-Family Plants.</title>
        <authorList>
            <person name="Yamashiro T."/>
            <person name="Shiraishi A."/>
            <person name="Nakayama K."/>
            <person name="Satake H."/>
        </authorList>
    </citation>
    <scope>NUCLEOTIDE SEQUENCE</scope>
</reference>
<evidence type="ECO:0000256" key="1">
    <source>
        <dbReference type="PROSITE-ProRule" id="PRU00047"/>
    </source>
</evidence>
<evidence type="ECO:0000313" key="4">
    <source>
        <dbReference type="EMBL" id="GJU00576.1"/>
    </source>
</evidence>
<dbReference type="Gene3D" id="4.10.60.10">
    <property type="entry name" value="Zinc finger, CCHC-type"/>
    <property type="match status" value="1"/>
</dbReference>
<keyword evidence="5" id="KW-1185">Reference proteome</keyword>
<dbReference type="PANTHER" id="PTHR11439">
    <property type="entry name" value="GAG-POL-RELATED RETROTRANSPOSON"/>
    <property type="match status" value="1"/>
</dbReference>
<dbReference type="InterPro" id="IPR001878">
    <property type="entry name" value="Znf_CCHC"/>
</dbReference>
<comment type="caution">
    <text evidence="4">The sequence shown here is derived from an EMBL/GenBank/DDBJ whole genome shotgun (WGS) entry which is preliminary data.</text>
</comment>
<dbReference type="PROSITE" id="PS50158">
    <property type="entry name" value="ZF_CCHC"/>
    <property type="match status" value="1"/>
</dbReference>
<dbReference type="EMBL" id="BQNB010020878">
    <property type="protein sequence ID" value="GJU00576.1"/>
    <property type="molecule type" value="Genomic_DNA"/>
</dbReference>
<feature type="region of interest" description="Disordered" evidence="2">
    <location>
        <begin position="344"/>
        <end position="368"/>
    </location>
</feature>
<dbReference type="Pfam" id="PF00098">
    <property type="entry name" value="zf-CCHC"/>
    <property type="match status" value="1"/>
</dbReference>
<feature type="compositionally biased region" description="Polar residues" evidence="2">
    <location>
        <begin position="344"/>
        <end position="353"/>
    </location>
</feature>
<dbReference type="SUPFAM" id="SSF57756">
    <property type="entry name" value="Retrovirus zinc finger-like domains"/>
    <property type="match status" value="1"/>
</dbReference>
<name>A0ABQ5ILD8_9ASTR</name>
<feature type="region of interest" description="Disordered" evidence="2">
    <location>
        <begin position="169"/>
        <end position="235"/>
    </location>
</feature>
<organism evidence="4 5">
    <name type="scientific">Tanacetum coccineum</name>
    <dbReference type="NCBI Taxonomy" id="301880"/>
    <lineage>
        <taxon>Eukaryota</taxon>
        <taxon>Viridiplantae</taxon>
        <taxon>Streptophyta</taxon>
        <taxon>Embryophyta</taxon>
        <taxon>Tracheophyta</taxon>
        <taxon>Spermatophyta</taxon>
        <taxon>Magnoliopsida</taxon>
        <taxon>eudicotyledons</taxon>
        <taxon>Gunneridae</taxon>
        <taxon>Pentapetalae</taxon>
        <taxon>asterids</taxon>
        <taxon>campanulids</taxon>
        <taxon>Asterales</taxon>
        <taxon>Asteraceae</taxon>
        <taxon>Asteroideae</taxon>
        <taxon>Anthemideae</taxon>
        <taxon>Anthemidinae</taxon>
        <taxon>Tanacetum</taxon>
    </lineage>
</organism>
<accession>A0ABQ5ILD8</accession>
<sequence>MVVGESSQRPVKDTTLTFQCLLLTPIDYTIWRMRMEVLLKIHGVWDVVDDAKKNNIVKGLLFQSISEDLILQIGNLKTGKEKWEAIKTRKLGAGHVEEARLQTLFTEFENLKMSDNDTIDAYAAKLSSATLGEQVLDFKTTGFEDVVGRLKVYEERVKQEDKANDSQEKLLYVRTNYSNRNSDSSRGRGCGSYSRGRGRGRGQVRGWGNSQNLGQRDSTKNHGFNEQKGKQHEKRNLSHIQCYRCDQYGHFVSKCPERNRNREVNLNETQEKGVYQEEGTFFMMNHEQETIFMNEEKYTPQKSESNTDDKDDVWYFDNGASNHSLGQATISGYDISIRDEEANPHSSWVTVHENNPESEEDKSGSDNTPNLLVRLETIRLLIVLAAGKGWKIQYLDLINEFKKRMASQFEMSDLGELTYYLGIEVSQGKDCVEIKQERYAMKILKEAGMEDCNATLCPMEPGLKLSKAKDERTTSFGIKYKRGNDMRLMGYSDTDDGRSTTGHVFYLGTSPITWCSQKQTTVALSSCEAEFNATIASACQAIWLREVLTEVIENEHVIVEHVSGDNQRADPLTRALAR</sequence>
<proteinExistence type="predicted"/>
<feature type="domain" description="CCHC-type" evidence="3">
    <location>
        <begin position="242"/>
        <end position="257"/>
    </location>
</feature>
<dbReference type="Proteomes" id="UP001151760">
    <property type="component" value="Unassembled WGS sequence"/>
</dbReference>
<reference evidence="4" key="2">
    <citation type="submission" date="2022-01" db="EMBL/GenBank/DDBJ databases">
        <authorList>
            <person name="Yamashiro T."/>
            <person name="Shiraishi A."/>
            <person name="Satake H."/>
            <person name="Nakayama K."/>
        </authorList>
    </citation>
    <scope>NUCLEOTIDE SEQUENCE</scope>
</reference>
<evidence type="ECO:0000256" key="2">
    <source>
        <dbReference type="SAM" id="MobiDB-lite"/>
    </source>
</evidence>
<dbReference type="PANTHER" id="PTHR11439:SF480">
    <property type="entry name" value="REVERSE TRANSCRIPTASE TY1_COPIA-TYPE DOMAIN-CONTAINING PROTEIN"/>
    <property type="match status" value="1"/>
</dbReference>
<dbReference type="InterPro" id="IPR036875">
    <property type="entry name" value="Znf_CCHC_sf"/>
</dbReference>
<evidence type="ECO:0000259" key="3">
    <source>
        <dbReference type="PROSITE" id="PS50158"/>
    </source>
</evidence>